<dbReference type="EMBL" id="KZ679262">
    <property type="protein sequence ID" value="PTB40799.1"/>
    <property type="molecule type" value="Genomic_DNA"/>
</dbReference>
<dbReference type="Proteomes" id="UP000240493">
    <property type="component" value="Unassembled WGS sequence"/>
</dbReference>
<proteinExistence type="predicted"/>
<keyword evidence="1" id="KW-0732">Signal</keyword>
<reference evidence="2 3" key="1">
    <citation type="submission" date="2016-07" db="EMBL/GenBank/DDBJ databases">
        <title>Multiple horizontal gene transfer events from other fungi enriched the ability of initially mycotrophic Trichoderma (Ascomycota) to feed on dead plant biomass.</title>
        <authorList>
            <consortium name="DOE Joint Genome Institute"/>
            <person name="Aerts A."/>
            <person name="Atanasova L."/>
            <person name="Chenthamara K."/>
            <person name="Zhang J."/>
            <person name="Grujic M."/>
            <person name="Henrissat B."/>
            <person name="Kuo A."/>
            <person name="Salamov A."/>
            <person name="Lipzen A."/>
            <person name="Labutti K."/>
            <person name="Barry K."/>
            <person name="Miao Y."/>
            <person name="Rahimi M.J."/>
            <person name="Shen Q."/>
            <person name="Grigoriev I.V."/>
            <person name="Kubicek C.P."/>
            <person name="Druzhinina I.S."/>
        </authorList>
    </citation>
    <scope>NUCLEOTIDE SEQUENCE [LARGE SCALE GENOMIC DNA]</scope>
    <source>
        <strain evidence="2 3">CBS 433.97</strain>
    </source>
</reference>
<evidence type="ECO:0000313" key="3">
    <source>
        <dbReference type="Proteomes" id="UP000240493"/>
    </source>
</evidence>
<feature type="chain" id="PRO_5015574341" evidence="1">
    <location>
        <begin position="32"/>
        <end position="163"/>
    </location>
</feature>
<gene>
    <name evidence="2" type="ORF">M441DRAFT_47310</name>
</gene>
<feature type="signal peptide" evidence="1">
    <location>
        <begin position="1"/>
        <end position="31"/>
    </location>
</feature>
<accession>A0A2T3Z7K8</accession>
<keyword evidence="3" id="KW-1185">Reference proteome</keyword>
<evidence type="ECO:0000313" key="2">
    <source>
        <dbReference type="EMBL" id="PTB40799.1"/>
    </source>
</evidence>
<protein>
    <submittedName>
        <fullName evidence="2">Uncharacterized protein</fullName>
    </submittedName>
</protein>
<sequence>MPAEHQRENEPQKRHAAARTLVVHLCLTVSGATLQAVLTDYGVGRIHIQQCQDWQILWAGGKARSDSAGQGNRNSAARNSELVAVGATEHATSMYSTGTRHGTRRMRVRKGIQRCLSAVAGTNHSVTSRRICSAPPHGVCMYTGRWEMPTDAAPLRNAAALYF</sequence>
<dbReference type="AlphaFoldDB" id="A0A2T3Z7K8"/>
<evidence type="ECO:0000256" key="1">
    <source>
        <dbReference type="SAM" id="SignalP"/>
    </source>
</evidence>
<name>A0A2T3Z7K8_TRIA4</name>
<organism evidence="2 3">
    <name type="scientific">Trichoderma asperellum (strain ATCC 204424 / CBS 433.97 / NBRC 101777)</name>
    <dbReference type="NCBI Taxonomy" id="1042311"/>
    <lineage>
        <taxon>Eukaryota</taxon>
        <taxon>Fungi</taxon>
        <taxon>Dikarya</taxon>
        <taxon>Ascomycota</taxon>
        <taxon>Pezizomycotina</taxon>
        <taxon>Sordariomycetes</taxon>
        <taxon>Hypocreomycetidae</taxon>
        <taxon>Hypocreales</taxon>
        <taxon>Hypocreaceae</taxon>
        <taxon>Trichoderma</taxon>
    </lineage>
</organism>